<accession>A0A9P6GXU2</accession>
<dbReference type="InterPro" id="IPR043502">
    <property type="entry name" value="DNA/RNA_pol_sf"/>
</dbReference>
<organism evidence="2 3">
    <name type="scientific">Nosema granulosis</name>
    <dbReference type="NCBI Taxonomy" id="83296"/>
    <lineage>
        <taxon>Eukaryota</taxon>
        <taxon>Fungi</taxon>
        <taxon>Fungi incertae sedis</taxon>
        <taxon>Microsporidia</taxon>
        <taxon>Nosematidae</taxon>
        <taxon>Nosema</taxon>
    </lineage>
</organism>
<proteinExistence type="predicted"/>
<dbReference type="InterPro" id="IPR000477">
    <property type="entry name" value="RT_dom"/>
</dbReference>
<dbReference type="SUPFAM" id="SSF56672">
    <property type="entry name" value="DNA/RNA polymerases"/>
    <property type="match status" value="1"/>
</dbReference>
<reference evidence="2 3" key="1">
    <citation type="journal article" date="2020" name="Genome Biol. Evol.">
        <title>Comparative genomics of strictly vertically transmitted, feminizing microsporidia endosymbionts of amphipod crustaceans.</title>
        <authorList>
            <person name="Cormier A."/>
            <person name="Chebbi M.A."/>
            <person name="Giraud I."/>
            <person name="Wattier R."/>
            <person name="Teixeira M."/>
            <person name="Gilbert C."/>
            <person name="Rigaud T."/>
            <person name="Cordaux R."/>
        </authorList>
    </citation>
    <scope>NUCLEOTIDE SEQUENCE [LARGE SCALE GENOMIC DNA]</scope>
    <source>
        <strain evidence="2 3">Ou3-Ou53</strain>
    </source>
</reference>
<dbReference type="Pfam" id="PF00078">
    <property type="entry name" value="RVT_1"/>
    <property type="match status" value="1"/>
</dbReference>
<dbReference type="OrthoDB" id="1750432at2759"/>
<dbReference type="Proteomes" id="UP000740883">
    <property type="component" value="Unassembled WGS sequence"/>
</dbReference>
<protein>
    <submittedName>
        <fullName evidence="2">Retrovirus-related Pol polyprotein from transposon gypsy</fullName>
    </submittedName>
</protein>
<dbReference type="PANTHER" id="PTHR33064:SF37">
    <property type="entry name" value="RIBONUCLEASE H"/>
    <property type="match status" value="1"/>
</dbReference>
<evidence type="ECO:0000313" key="3">
    <source>
        <dbReference type="Proteomes" id="UP000740883"/>
    </source>
</evidence>
<dbReference type="InterPro" id="IPR043128">
    <property type="entry name" value="Rev_trsase/Diguanyl_cyclase"/>
</dbReference>
<dbReference type="InterPro" id="IPR051320">
    <property type="entry name" value="Viral_Replic_Matur_Polypro"/>
</dbReference>
<comment type="caution">
    <text evidence="2">The sequence shown here is derived from an EMBL/GenBank/DDBJ whole genome shotgun (WGS) entry which is preliminary data.</text>
</comment>
<keyword evidence="3" id="KW-1185">Reference proteome</keyword>
<dbReference type="PROSITE" id="PS50878">
    <property type="entry name" value="RT_POL"/>
    <property type="match status" value="1"/>
</dbReference>
<evidence type="ECO:0000313" key="2">
    <source>
        <dbReference type="EMBL" id="KAF9758254.1"/>
    </source>
</evidence>
<dbReference type="PANTHER" id="PTHR33064">
    <property type="entry name" value="POL PROTEIN"/>
    <property type="match status" value="1"/>
</dbReference>
<evidence type="ECO:0000259" key="1">
    <source>
        <dbReference type="PROSITE" id="PS50878"/>
    </source>
</evidence>
<gene>
    <name evidence="2" type="primary">pol_196</name>
    <name evidence="2" type="ORF">NGRA_3195</name>
</gene>
<dbReference type="AlphaFoldDB" id="A0A9P6GXU2"/>
<name>A0A9P6GXU2_9MICR</name>
<feature type="domain" description="Reverse transcriptase" evidence="1">
    <location>
        <begin position="1"/>
        <end position="67"/>
    </location>
</feature>
<sequence>MDIILGKENRKFVIPYLYDVIVYSKNIADHKDHLRIVMGKLKAAGISLNEAKFKFFKNEVKILGNIISQGSIKVDPERTERISAYLEPQNIKELRSFLGVANYCREFVQGFADLTALI</sequence>
<dbReference type="EMBL" id="SBJO01000653">
    <property type="protein sequence ID" value="KAF9758254.1"/>
    <property type="molecule type" value="Genomic_DNA"/>
</dbReference>
<dbReference type="Gene3D" id="3.30.70.270">
    <property type="match status" value="2"/>
</dbReference>